<reference evidence="1" key="1">
    <citation type="journal article" date="2018" name="Nat. Commun.">
        <title>Diversity and evolution of the emerging Pandoraviridae family.</title>
        <authorList>
            <person name="Legendre M."/>
            <person name="Fabre E."/>
            <person name="Poirot O."/>
            <person name="Jeudy S."/>
            <person name="Lartigue A."/>
            <person name="Alempic J.M."/>
            <person name="Beucher L."/>
            <person name="Philippe N."/>
            <person name="Bertaux L."/>
            <person name="Christo-Foroux E."/>
            <person name="Labadie K."/>
            <person name="Coute Y."/>
            <person name="Abergel C."/>
            <person name="Claverie J.M."/>
        </authorList>
    </citation>
    <scope>NUCLEOTIDE SEQUENCE [LARGE SCALE GENOMIC DNA]</scope>
    <source>
        <strain evidence="1">Macleodensis</strain>
    </source>
</reference>
<accession>A0A2U7UGF9</accession>
<protein>
    <submittedName>
        <fullName evidence="1">Uncharacterized protein</fullName>
    </submittedName>
</protein>
<proteinExistence type="predicted"/>
<dbReference type="GeneID" id="36842011"/>
<organism evidence="1">
    <name type="scientific">Pandoravirus macleodensis</name>
    <dbReference type="NCBI Taxonomy" id="2107707"/>
    <lineage>
        <taxon>Viruses</taxon>
        <taxon>Pandoravirus</taxon>
    </lineage>
</organism>
<gene>
    <name evidence="1" type="ORF">pmac_cds_868</name>
</gene>
<sequence length="211" mass="25086">MEKGGHEDYQFFRRLFPYPHRYESIFYTLAYEKAKEMYPQRFDPKKVGEIFSAWLEEPTARQLRADTPFSDDLIVLYRYEKIVYRSTIYCKQAVVEHGAEKRVPWFFVKLANDGFLYKRESEIGTTRTNVSRNGGSNWSQLKTDEFLEPFSPIVRFAKQFLNSEHINVRLWYNFELERLDVWFRSDSAGLAVSFKPGFPEQDFSADAWDTC</sequence>
<dbReference type="KEGG" id="vg:36842011"/>
<dbReference type="RefSeq" id="YP_009481552.1">
    <property type="nucleotide sequence ID" value="NC_037665.1"/>
</dbReference>
<evidence type="ECO:0000313" key="1">
    <source>
        <dbReference type="EMBL" id="AVK77556.1"/>
    </source>
</evidence>
<dbReference type="Proteomes" id="UP000249758">
    <property type="component" value="Segment"/>
</dbReference>
<name>A0A2U7UGF9_9VIRU</name>
<dbReference type="EMBL" id="MG011691">
    <property type="protein sequence ID" value="AVK77556.1"/>
    <property type="molecule type" value="Genomic_DNA"/>
</dbReference>